<evidence type="ECO:0000259" key="1">
    <source>
        <dbReference type="PROSITE" id="PS50106"/>
    </source>
</evidence>
<keyword evidence="4" id="KW-1185">Reference proteome</keyword>
<dbReference type="PROSITE" id="PS50878">
    <property type="entry name" value="RT_POL"/>
    <property type="match status" value="1"/>
</dbReference>
<gene>
    <name evidence="3" type="primary">pol</name>
    <name evidence="3" type="ORF">AWC38_SpisGene22156</name>
</gene>
<dbReference type="CDD" id="cd01650">
    <property type="entry name" value="RT_nLTR_like"/>
    <property type="match status" value="1"/>
</dbReference>
<dbReference type="InterPro" id="IPR000477">
    <property type="entry name" value="RT_dom"/>
</dbReference>
<sequence length="2458" mass="280333">MPSMANSFQVFCAHLTQLDPSSPSFTDETCEQLRRATAPYHEMQSLVHYIIHGWPPTKDHLPQQLQAFWHFREELSLADGILLKATQAIVPPSLWTSMLAKIHHSHMGPEYCPRYARDIIIWPKMVLVGDFNIPEFDWNTDCTSVDSPNATFLSDIIHDNFLFQLVKDPTRNGNILDLVFVTSLDLVYDLKVGLPFSDHNSISMLLSRKSFSERKSQKLSYSFKKADWNHLRNLLHYTPWHCAFMDTDIDCIWAAWSDMFLSAVNECIPRRTVKRTSNAPWISGDLIKLCRRKKVLYKRAKKTCALSDWNKYRKFNNYVKKECNSARRQFINNLADELKTGNSSKPFWNFVQSKRKVKCDLASLKVNDSYLNDDLSIANCMNSYFSSVFTVEDHENFPDLEYITDEKLCNIFCSATEVEKLLRNLNIYKSPGPDYISPRILRECAQVLSSPLALFLNTSFSQGQLPSIWKSAHITPVHKKGSKNLMENYRQISLTCIVCKIAEAVVKSRVVDFWSDLNLFNPDQFAYLRGKSTLAQLLTCYNDWAKARNCSQQTDIIFLDLSKAFDSVPHERLLLKLQRYGIDGSLLLWIRNFLTNRRQRVVLRGNCSDWSPVISGVPQGTVLGPILFIIYINDISANIASTVKIYADDTKIYRKIMEPDKDIPALQLDLNKLSDWANKWQLRFNPEKCEVMRVTHSRDRSKPSYSLGTQLKSVDSAKDLGVTINYDLSWVSNTFVPFVETERKDVPTFEDLFKRRNSDFNGLTQVKAAERKDQCVPKRKPAVELVKHHVTLYLSKMKFLMQEAVFMGHVITTDGPQLNRTTVQAIVNMPILKDKAKRMTASKFGVVGKRLSGFENLAKQLNPSKRVMTDDMQSTAAVIYANVAKRGEVNIYPSGLVINPCCTWLGCTPDRKVYDSKAEDEGLIPFGLLEIRVTKEGTRDFTTGPNGRCFVHSVEIKSAVVMADRPVFRLSVILSSFLVLASYISNINYLNRFSNAQMQTWGNFSSMDAAYLVEFQLNPLMYQKRAGGHLVIFRCKRFQKSCVAYYLNCTTSFNLADVSLVRSGDIHPQPGPIRQCKESAKFDIPKALRANVKVGHLNVQSLKSRENFCLVKDTILQYGFHIFTVSETWADLSVADASLEISGYQLFREDHGQHKAGAGLDSNFIIQVNLKKGKVGFGFDVIGGQEYGTQVTIGKIDRQGPADLDGRLQVRDEIHYVNGVKVIGATGRHVITLVNNAKLFGEVNLGICKNFARSEHAVWVTTSNTMPQQSDLASMELPYPISEDLNNHHRSPAQRNSGNEKKRCSHLIMYATGRSRHACVIFFLFCASGFSVLSLKHSCYGHECGMDVRPGFRSFSMRHSLFTETICTEQLRIARHLRYFDRFIRRKKKGYTYSRLPYYSNHVSTFNIEFICCHGDIHPHPGPQTGDRNLRVSSEGNNMAYVNPRSDVSVFYANSRSLVNKINQLELEIATYQYDLMVFTETHLDSSILDSELFPSIYTVFRRDRVQNGQRGGGILTAVRDTLRTSVREDVNFDSELLFVDILFLANRKICLGVFYRPPNSSINCLLDLQTALDTVLSSSQNPEMVLVGDFNIPEFDWNTDCTSVDSPNATFLSDIIHDNFLFQLVKDPTRNGNILDLVFVTSLDLVYDLKVGLPFSDHNSISMLLSRKSFSERKSQKLSYSFKKADWNHLRNLLHYTPWHCAFMDTDIDCIWAAWSDMFLSAVNECIPRRTVKRTSNAPWISGDLIKLCRRKKVLYKRAKKTCALSDWNKYRKFNNYVKKECNSARRQFINNLADELKTGNSSKPFWNFVQSKRKVKCDLASLKVNDSYLNDDLSIANCMNSYFSSVFTVEDHENFPDLEYITDEKLCNIFCSATEVEKLLRNLNIYKSPGPDYISPRILRECAQVLSSPLALFLNTSFSQGQLPSIWKSAHITPVHKKGSKNLMENYRQISLTCIVCKIAEAVVKSRVVDFWSDLNLFNPDQFAYLRGMDTPFGYATKPGSRRRSTRLRRPNGALDLAGVYLERRQAKKNERSGLASNVTIRIKELTGLLDNDGNLQTVKEKLVLVIAAFEKFKKSHLDYWSEVKDADGIAECCDYLSRHEDNFSAFLCQVDDSTCRVVHLFGAISSPACAYFALRQTEEDNTSYFPTEVVNTVKRNFYVDDCLKSLPSVAVAIAHVNNLQALLPKAVLGSPNGDELPAQRVLGIKWNVESDTFTFDMCLKPRPPTRRGILFVISRVFHALGFIAPALVAKQILRNLCRIKLGWDKELLPEYASSWRNWMDDLPRLSLFSVNRCVLPKDFSPVLSSQLHQYSDALEVSYESVSYLRLVNGEGRVHCSFLFAKSRLAPLKSISIPRLELSAATLSIRQDKMIKREIEMPISDPSVFWTDNTSVLRYRKNKNRRFQTLVGNTRWLKPRPMDEDPEVKPNPEVEFNEKLSAAAAVVVLPILSDYFQRFS</sequence>
<evidence type="ECO:0000259" key="2">
    <source>
        <dbReference type="PROSITE" id="PS50878"/>
    </source>
</evidence>
<keyword evidence="3" id="KW-0548">Nucleotidyltransferase</keyword>
<dbReference type="InterPro" id="IPR001478">
    <property type="entry name" value="PDZ"/>
</dbReference>
<dbReference type="SUPFAM" id="SSF50156">
    <property type="entry name" value="PDZ domain-like"/>
    <property type="match status" value="1"/>
</dbReference>
<feature type="domain" description="Reverse transcriptase" evidence="2">
    <location>
        <begin position="458"/>
        <end position="711"/>
    </location>
</feature>
<protein>
    <submittedName>
        <fullName evidence="3">RNA-directed DNA polymerase from mobile element jockey</fullName>
    </submittedName>
</protein>
<reference evidence="4" key="1">
    <citation type="journal article" date="2017" name="bioRxiv">
        <title>Comparative analysis of the genomes of Stylophora pistillata and Acropora digitifera provides evidence for extensive differences between species of corals.</title>
        <authorList>
            <person name="Voolstra C.R."/>
            <person name="Li Y."/>
            <person name="Liew Y.J."/>
            <person name="Baumgarten S."/>
            <person name="Zoccola D."/>
            <person name="Flot J.-F."/>
            <person name="Tambutte S."/>
            <person name="Allemand D."/>
            <person name="Aranda M."/>
        </authorList>
    </citation>
    <scope>NUCLEOTIDE SEQUENCE [LARGE SCALE GENOMIC DNA]</scope>
</reference>
<accession>A0A2B4R7V5</accession>
<dbReference type="Gene3D" id="3.60.10.10">
    <property type="entry name" value="Endonuclease/exonuclease/phosphatase"/>
    <property type="match status" value="2"/>
</dbReference>
<dbReference type="InterPro" id="IPR036034">
    <property type="entry name" value="PDZ_sf"/>
</dbReference>
<dbReference type="PANTHER" id="PTHR33395">
    <property type="entry name" value="TRANSCRIPTASE, PUTATIVE-RELATED-RELATED"/>
    <property type="match status" value="1"/>
</dbReference>
<dbReference type="SUPFAM" id="SSF56672">
    <property type="entry name" value="DNA/RNA polymerases"/>
    <property type="match status" value="1"/>
</dbReference>
<dbReference type="OrthoDB" id="10055750at2759"/>
<dbReference type="Pfam" id="PF00595">
    <property type="entry name" value="PDZ"/>
    <property type="match status" value="1"/>
</dbReference>
<organism evidence="3 4">
    <name type="scientific">Stylophora pistillata</name>
    <name type="common">Smooth cauliflower coral</name>
    <dbReference type="NCBI Taxonomy" id="50429"/>
    <lineage>
        <taxon>Eukaryota</taxon>
        <taxon>Metazoa</taxon>
        <taxon>Cnidaria</taxon>
        <taxon>Anthozoa</taxon>
        <taxon>Hexacorallia</taxon>
        <taxon>Scleractinia</taxon>
        <taxon>Astrocoeniina</taxon>
        <taxon>Pocilloporidae</taxon>
        <taxon>Stylophora</taxon>
    </lineage>
</organism>
<dbReference type="Gene3D" id="2.30.42.10">
    <property type="match status" value="1"/>
</dbReference>
<dbReference type="Pfam" id="PF05380">
    <property type="entry name" value="Peptidase_A17"/>
    <property type="match status" value="1"/>
</dbReference>
<dbReference type="PANTHER" id="PTHR33395:SF22">
    <property type="entry name" value="REVERSE TRANSCRIPTASE DOMAIN-CONTAINING PROTEIN"/>
    <property type="match status" value="1"/>
</dbReference>
<dbReference type="InterPro" id="IPR036691">
    <property type="entry name" value="Endo/exonu/phosph_ase_sf"/>
</dbReference>
<keyword evidence="3" id="KW-0695">RNA-directed DNA polymerase</keyword>
<dbReference type="SUPFAM" id="SSF56219">
    <property type="entry name" value="DNase I-like"/>
    <property type="match status" value="1"/>
</dbReference>
<name>A0A2B4R7V5_STYPI</name>
<dbReference type="InterPro" id="IPR008042">
    <property type="entry name" value="Retrotrans_Pao"/>
</dbReference>
<dbReference type="GO" id="GO:0031012">
    <property type="term" value="C:extracellular matrix"/>
    <property type="evidence" value="ECO:0007669"/>
    <property type="project" value="TreeGrafter"/>
</dbReference>
<evidence type="ECO:0000313" key="3">
    <source>
        <dbReference type="EMBL" id="PFX13731.1"/>
    </source>
</evidence>
<proteinExistence type="predicted"/>
<dbReference type="Proteomes" id="UP000225706">
    <property type="component" value="Unassembled WGS sequence"/>
</dbReference>
<dbReference type="Pfam" id="PF14529">
    <property type="entry name" value="Exo_endo_phos_2"/>
    <property type="match status" value="1"/>
</dbReference>
<keyword evidence="3" id="KW-0808">Transferase</keyword>
<dbReference type="PROSITE" id="PS50106">
    <property type="entry name" value="PDZ"/>
    <property type="match status" value="1"/>
</dbReference>
<feature type="domain" description="PDZ" evidence="1">
    <location>
        <begin position="1167"/>
        <end position="1237"/>
    </location>
</feature>
<dbReference type="Pfam" id="PF00078">
    <property type="entry name" value="RVT_1"/>
    <property type="match status" value="1"/>
</dbReference>
<dbReference type="Gene3D" id="3.90.320.10">
    <property type="match status" value="1"/>
</dbReference>
<dbReference type="SMART" id="SM00228">
    <property type="entry name" value="PDZ"/>
    <property type="match status" value="1"/>
</dbReference>
<comment type="caution">
    <text evidence="3">The sequence shown here is derived from an EMBL/GenBank/DDBJ whole genome shotgun (WGS) entry which is preliminary data.</text>
</comment>
<dbReference type="GO" id="GO:0003964">
    <property type="term" value="F:RNA-directed DNA polymerase activity"/>
    <property type="evidence" value="ECO:0007669"/>
    <property type="project" value="UniProtKB-KW"/>
</dbReference>
<evidence type="ECO:0000313" key="4">
    <source>
        <dbReference type="Proteomes" id="UP000225706"/>
    </source>
</evidence>
<dbReference type="InterPro" id="IPR043502">
    <property type="entry name" value="DNA/RNA_pol_sf"/>
</dbReference>
<dbReference type="InterPro" id="IPR005135">
    <property type="entry name" value="Endo/exonuclease/phosphatase"/>
</dbReference>
<dbReference type="EMBL" id="LSMT01000907">
    <property type="protein sequence ID" value="PFX13731.1"/>
    <property type="molecule type" value="Genomic_DNA"/>
</dbReference>
<dbReference type="InterPro" id="IPR011604">
    <property type="entry name" value="PDDEXK-like_dom_sf"/>
</dbReference>